<dbReference type="STRING" id="98403.A0A151GGY1"/>
<dbReference type="Gene3D" id="2.40.30.30">
    <property type="entry name" value="Riboflavin kinase-like"/>
    <property type="match status" value="1"/>
</dbReference>
<dbReference type="EC" id="2.7.1.26" evidence="4"/>
<evidence type="ECO:0000256" key="3">
    <source>
        <dbReference type="ARBA" id="ARBA00010108"/>
    </source>
</evidence>
<dbReference type="EMBL" id="LAYC01000002">
    <property type="protein sequence ID" value="KYK56326.1"/>
    <property type="molecule type" value="Genomic_DNA"/>
</dbReference>
<evidence type="ECO:0000313" key="17">
    <source>
        <dbReference type="Proteomes" id="UP000076580"/>
    </source>
</evidence>
<proteinExistence type="inferred from homology"/>
<name>A0A151GGY1_DRECN</name>
<gene>
    <name evidence="16" type="ORF">DCS_03324</name>
</gene>
<feature type="domain" description="Riboflavin kinase" evidence="15">
    <location>
        <begin position="453"/>
        <end position="593"/>
    </location>
</feature>
<evidence type="ECO:0000313" key="16">
    <source>
        <dbReference type="EMBL" id="KYK56326.1"/>
    </source>
</evidence>
<evidence type="ECO:0000256" key="11">
    <source>
        <dbReference type="ARBA" id="ARBA00022840"/>
    </source>
</evidence>
<evidence type="ECO:0000256" key="10">
    <source>
        <dbReference type="ARBA" id="ARBA00022777"/>
    </source>
</evidence>
<feature type="compositionally biased region" description="Pro residues" evidence="14">
    <location>
        <begin position="126"/>
        <end position="137"/>
    </location>
</feature>
<evidence type="ECO:0000256" key="8">
    <source>
        <dbReference type="ARBA" id="ARBA00022679"/>
    </source>
</evidence>
<keyword evidence="6" id="KW-0285">Flavoprotein</keyword>
<dbReference type="GO" id="GO:0005739">
    <property type="term" value="C:mitochondrion"/>
    <property type="evidence" value="ECO:0007669"/>
    <property type="project" value="TreeGrafter"/>
</dbReference>
<keyword evidence="10" id="KW-0418">Kinase</keyword>
<comment type="caution">
    <text evidence="16">The sequence shown here is derived from an EMBL/GenBank/DDBJ whole genome shotgun (WGS) entry which is preliminary data.</text>
</comment>
<dbReference type="PANTHER" id="PTHR22749">
    <property type="entry name" value="RIBOFLAVIN KINASE/FMN ADENYLYLTRANSFERASE"/>
    <property type="match status" value="1"/>
</dbReference>
<dbReference type="Proteomes" id="UP000076580">
    <property type="component" value="Chromosome 02"/>
</dbReference>
<keyword evidence="11" id="KW-0067">ATP-binding</keyword>
<dbReference type="RefSeq" id="XP_040655678.1">
    <property type="nucleotide sequence ID" value="XM_040800645.1"/>
</dbReference>
<evidence type="ECO:0000256" key="9">
    <source>
        <dbReference type="ARBA" id="ARBA00022741"/>
    </source>
</evidence>
<accession>A0A151GGY1</accession>
<protein>
    <recommendedName>
        <fullName evidence="5">Riboflavin kinase</fullName>
        <ecNumber evidence="4">2.7.1.26</ecNumber>
    </recommendedName>
    <alternativeName>
        <fullName evidence="12">Flavin mononucleotide kinase 1</fullName>
    </alternativeName>
</protein>
<dbReference type="InterPro" id="IPR023465">
    <property type="entry name" value="Riboflavin_kinase_dom_sf"/>
</dbReference>
<keyword evidence="9" id="KW-0547">Nucleotide-binding</keyword>
<dbReference type="InParanoid" id="A0A151GGY1"/>
<keyword evidence="7" id="KW-0288">FMN</keyword>
<evidence type="ECO:0000256" key="6">
    <source>
        <dbReference type="ARBA" id="ARBA00022630"/>
    </source>
</evidence>
<dbReference type="GO" id="GO:0008531">
    <property type="term" value="F:riboflavin kinase activity"/>
    <property type="evidence" value="ECO:0007669"/>
    <property type="project" value="UniProtKB-EC"/>
</dbReference>
<evidence type="ECO:0000256" key="4">
    <source>
        <dbReference type="ARBA" id="ARBA00012105"/>
    </source>
</evidence>
<feature type="region of interest" description="Disordered" evidence="14">
    <location>
        <begin position="121"/>
        <end position="155"/>
    </location>
</feature>
<keyword evidence="17" id="KW-1185">Reference proteome</keyword>
<sequence length="661" mass="71329">MKTPCLDHVLLIPSPSLVRRWCRRKVHLSFSNLTSPRPLASDAATSIRSRMQNDHGRGFKVAPEARSRANVALAVPHPPLRPTRSATQLRPVSRDEPMFQRPLRMPEGCSTVRRKPHPVDVAVDELPPPPPADPLPTSPSRDIRRVKSSSALTLSAADASSAVSSKARETSRWKAALGEAQYFAGGLVSRPAESTKHHSIIRHSNALVWYKGPTTSVSISILSDEPLPEARKLWLQEKGFTGGVGMSLKACVGSTAGWLDVTPARQAQVEHLDEGDERAIQRDLKRFAKKASARLAKHVARETHVVRIPAVAADGYFRLVLGAGKDGKKVLCGSPVFRIASTSTDVAVVRGASLSTMPLEVGVKFASTIGQQMAKKYAGLAGAVVQNRATKVARYATAKKVGHTAYQGYQKVGLADTVSSSWEQSRQKTYDPLVRGQPSEPLIATVGPEAGPETPFPLKFQGRVARASGRSSDELGFPTANLAEVPEPIRVRLGGVFAAWAMVLPGKGLEDVCHDWLEAVVTVAPPRGAPPSVAMHNGVTVHIAYDFDGATFFDAKVKILLMGYLHPASATDDPAELAGEHAQDVMTTLASLGRDAWRPDETVAQMKTVKSERSFGDRVNDATGKMVQHVDRIPLHKAGVRSKSATRRDQLLGIGGLWIAR</sequence>
<comment type="similarity">
    <text evidence="3">Belongs to the flavokinase family.</text>
</comment>
<evidence type="ECO:0000256" key="5">
    <source>
        <dbReference type="ARBA" id="ARBA00017394"/>
    </source>
</evidence>
<dbReference type="GO" id="GO:0005524">
    <property type="term" value="F:ATP binding"/>
    <property type="evidence" value="ECO:0007669"/>
    <property type="project" value="UniProtKB-KW"/>
</dbReference>
<reference evidence="16 17" key="1">
    <citation type="journal article" date="2016" name="Sci. Rep.">
        <title>Insights into Adaptations to a Near-Obligate Nematode Endoparasitic Lifestyle from the Finished Genome of Drechmeria coniospora.</title>
        <authorList>
            <person name="Zhang L."/>
            <person name="Zhou Z."/>
            <person name="Guo Q."/>
            <person name="Fokkens L."/>
            <person name="Miskei M."/>
            <person name="Pocsi I."/>
            <person name="Zhang W."/>
            <person name="Chen M."/>
            <person name="Wang L."/>
            <person name="Sun Y."/>
            <person name="Donzelli B.G."/>
            <person name="Gibson D.M."/>
            <person name="Nelson D.R."/>
            <person name="Luo J.G."/>
            <person name="Rep M."/>
            <person name="Liu H."/>
            <person name="Yang S."/>
            <person name="Wang J."/>
            <person name="Krasnoff S.B."/>
            <person name="Xu Y."/>
            <person name="Molnar I."/>
            <person name="Lin M."/>
        </authorList>
    </citation>
    <scope>NUCLEOTIDE SEQUENCE [LARGE SCALE GENOMIC DNA]</scope>
    <source>
        <strain evidence="16 17">ARSEF 6962</strain>
    </source>
</reference>
<evidence type="ECO:0000256" key="14">
    <source>
        <dbReference type="SAM" id="MobiDB-lite"/>
    </source>
</evidence>
<evidence type="ECO:0000256" key="2">
    <source>
        <dbReference type="ARBA" id="ARBA00005201"/>
    </source>
</evidence>
<dbReference type="GeneID" id="63715967"/>
<evidence type="ECO:0000256" key="13">
    <source>
        <dbReference type="ARBA" id="ARBA00047880"/>
    </source>
</evidence>
<evidence type="ECO:0000256" key="1">
    <source>
        <dbReference type="ARBA" id="ARBA00003572"/>
    </source>
</evidence>
<dbReference type="GO" id="GO:0009231">
    <property type="term" value="P:riboflavin biosynthetic process"/>
    <property type="evidence" value="ECO:0007669"/>
    <property type="project" value="InterPro"/>
</dbReference>
<dbReference type="SUPFAM" id="SSF82114">
    <property type="entry name" value="Riboflavin kinase-like"/>
    <property type="match status" value="1"/>
</dbReference>
<evidence type="ECO:0000259" key="15">
    <source>
        <dbReference type="SMART" id="SM00904"/>
    </source>
</evidence>
<dbReference type="SMART" id="SM00904">
    <property type="entry name" value="Flavokinase"/>
    <property type="match status" value="1"/>
</dbReference>
<dbReference type="Pfam" id="PF01687">
    <property type="entry name" value="Flavokinase"/>
    <property type="match status" value="1"/>
</dbReference>
<evidence type="ECO:0000256" key="12">
    <source>
        <dbReference type="ARBA" id="ARBA00029960"/>
    </source>
</evidence>
<dbReference type="AlphaFoldDB" id="A0A151GGY1"/>
<organism evidence="16 17">
    <name type="scientific">Drechmeria coniospora</name>
    <name type="common">Nematophagous fungus</name>
    <name type="synonym">Meria coniospora</name>
    <dbReference type="NCBI Taxonomy" id="98403"/>
    <lineage>
        <taxon>Eukaryota</taxon>
        <taxon>Fungi</taxon>
        <taxon>Dikarya</taxon>
        <taxon>Ascomycota</taxon>
        <taxon>Pezizomycotina</taxon>
        <taxon>Sordariomycetes</taxon>
        <taxon>Hypocreomycetidae</taxon>
        <taxon>Hypocreales</taxon>
        <taxon>Ophiocordycipitaceae</taxon>
        <taxon>Drechmeria</taxon>
    </lineage>
</organism>
<evidence type="ECO:0000256" key="7">
    <source>
        <dbReference type="ARBA" id="ARBA00022643"/>
    </source>
</evidence>
<comment type="catalytic activity">
    <reaction evidence="13">
        <text>riboflavin + ATP = FMN + ADP + H(+)</text>
        <dbReference type="Rhea" id="RHEA:14357"/>
        <dbReference type="ChEBI" id="CHEBI:15378"/>
        <dbReference type="ChEBI" id="CHEBI:30616"/>
        <dbReference type="ChEBI" id="CHEBI:57986"/>
        <dbReference type="ChEBI" id="CHEBI:58210"/>
        <dbReference type="ChEBI" id="CHEBI:456216"/>
        <dbReference type="EC" id="2.7.1.26"/>
    </reaction>
</comment>
<dbReference type="InterPro" id="IPR015865">
    <property type="entry name" value="Riboflavin_kinase_bac/euk"/>
</dbReference>
<keyword evidence="8" id="KW-0808">Transferase</keyword>
<comment type="pathway">
    <text evidence="2">Cofactor biosynthesis; FMN biosynthesis; FMN from riboflavin (ATP route): step 1/1.</text>
</comment>
<comment type="function">
    <text evidence="1">Catalyzes the phosphorylation of riboflavin (vitamin B2) to form flavin mononucleotide (FMN) coenzyme.</text>
</comment>
<dbReference type="GO" id="GO:0009398">
    <property type="term" value="P:FMN biosynthetic process"/>
    <property type="evidence" value="ECO:0007669"/>
    <property type="project" value="UniProtKB-UniPathway"/>
</dbReference>
<dbReference type="UniPathway" id="UPA00276">
    <property type="reaction ID" value="UER00406"/>
</dbReference>
<dbReference type="PANTHER" id="PTHR22749:SF6">
    <property type="entry name" value="RIBOFLAVIN KINASE"/>
    <property type="match status" value="1"/>
</dbReference>
<dbReference type="InterPro" id="IPR023468">
    <property type="entry name" value="Riboflavin_kinase"/>
</dbReference>